<gene>
    <name evidence="9" type="ORF">SAMN04488134_10319</name>
</gene>
<accession>A0A1H8KYW5</accession>
<keyword evidence="4" id="KW-0804">Transcription</keyword>
<dbReference type="Gene3D" id="1.10.10.10">
    <property type="entry name" value="Winged helix-like DNA-binding domain superfamily/Winged helix DNA-binding domain"/>
    <property type="match status" value="1"/>
</dbReference>
<dbReference type="GO" id="GO:0003677">
    <property type="term" value="F:DNA binding"/>
    <property type="evidence" value="ECO:0007669"/>
    <property type="project" value="UniProtKB-KW"/>
</dbReference>
<dbReference type="Pfam" id="PF22381">
    <property type="entry name" value="Staph_reg_Sar_Rot"/>
    <property type="match status" value="1"/>
</dbReference>
<evidence type="ECO:0000259" key="8">
    <source>
        <dbReference type="PROSITE" id="PS50995"/>
    </source>
</evidence>
<name>A0A1H8KYW5_9BACI</name>
<evidence type="ECO:0000256" key="1">
    <source>
        <dbReference type="ARBA" id="ARBA00004496"/>
    </source>
</evidence>
<organism evidence="9 10">
    <name type="scientific">Amphibacillus marinus</name>
    <dbReference type="NCBI Taxonomy" id="872970"/>
    <lineage>
        <taxon>Bacteria</taxon>
        <taxon>Bacillati</taxon>
        <taxon>Bacillota</taxon>
        <taxon>Bacilli</taxon>
        <taxon>Bacillales</taxon>
        <taxon>Bacillaceae</taxon>
        <taxon>Amphibacillus</taxon>
    </lineage>
</organism>
<evidence type="ECO:0000313" key="9">
    <source>
        <dbReference type="EMBL" id="SEN98074.1"/>
    </source>
</evidence>
<dbReference type="STRING" id="872970.SAMN04488134_10319"/>
<dbReference type="InterPro" id="IPR000835">
    <property type="entry name" value="HTH_MarR-typ"/>
</dbReference>
<evidence type="ECO:0000313" key="10">
    <source>
        <dbReference type="Proteomes" id="UP000199300"/>
    </source>
</evidence>
<evidence type="ECO:0000256" key="4">
    <source>
        <dbReference type="ARBA" id="ARBA00023163"/>
    </source>
</evidence>
<keyword evidence="10" id="KW-1185">Reference proteome</keyword>
<keyword evidence="2" id="KW-0805">Transcription regulation</keyword>
<evidence type="ECO:0000256" key="6">
    <source>
        <dbReference type="ARBA" id="ARBA00047188"/>
    </source>
</evidence>
<dbReference type="Proteomes" id="UP000199300">
    <property type="component" value="Unassembled WGS sequence"/>
</dbReference>
<dbReference type="PANTHER" id="PTHR42756:SF1">
    <property type="entry name" value="TRANSCRIPTIONAL REPRESSOR OF EMRAB OPERON"/>
    <property type="match status" value="1"/>
</dbReference>
<comment type="similarity">
    <text evidence="5">Belongs to the SarZ family.</text>
</comment>
<dbReference type="SUPFAM" id="SSF46785">
    <property type="entry name" value="Winged helix' DNA-binding domain"/>
    <property type="match status" value="1"/>
</dbReference>
<evidence type="ECO:0000256" key="5">
    <source>
        <dbReference type="ARBA" id="ARBA00046337"/>
    </source>
</evidence>
<sequence>MLKRMEENGLVKRTRSKEDERVVQVSLTDKGKEAEEKAAQIPFKFLEQTNLNKTELIHLKKILAKMLTQFE</sequence>
<dbReference type="InterPro" id="IPR055166">
    <property type="entry name" value="Transc_reg_Sar_Rot_HTH"/>
</dbReference>
<keyword evidence="3 9" id="KW-0238">DNA-binding</keyword>
<evidence type="ECO:0000256" key="3">
    <source>
        <dbReference type="ARBA" id="ARBA00023125"/>
    </source>
</evidence>
<dbReference type="EMBL" id="FODJ01000003">
    <property type="protein sequence ID" value="SEN98074.1"/>
    <property type="molecule type" value="Genomic_DNA"/>
</dbReference>
<dbReference type="PANTHER" id="PTHR42756">
    <property type="entry name" value="TRANSCRIPTIONAL REGULATOR, MARR"/>
    <property type="match status" value="1"/>
</dbReference>
<dbReference type="InterPro" id="IPR036388">
    <property type="entry name" value="WH-like_DNA-bd_sf"/>
</dbReference>
<evidence type="ECO:0000256" key="2">
    <source>
        <dbReference type="ARBA" id="ARBA00023015"/>
    </source>
</evidence>
<dbReference type="GO" id="GO:0003700">
    <property type="term" value="F:DNA-binding transcription factor activity"/>
    <property type="evidence" value="ECO:0007669"/>
    <property type="project" value="InterPro"/>
</dbReference>
<dbReference type="GO" id="GO:0005737">
    <property type="term" value="C:cytoplasm"/>
    <property type="evidence" value="ECO:0007669"/>
    <property type="project" value="UniProtKB-SubCell"/>
</dbReference>
<dbReference type="PROSITE" id="PS50995">
    <property type="entry name" value="HTH_MARR_2"/>
    <property type="match status" value="1"/>
</dbReference>
<dbReference type="AlphaFoldDB" id="A0A1H8KYW5"/>
<comment type="subcellular location">
    <subcellularLocation>
        <location evidence="1">Cytoplasm</location>
    </subcellularLocation>
</comment>
<reference evidence="9 10" key="1">
    <citation type="submission" date="2016-10" db="EMBL/GenBank/DDBJ databases">
        <authorList>
            <person name="de Groot N.N."/>
        </authorList>
    </citation>
    <scope>NUCLEOTIDE SEQUENCE [LARGE SCALE GENOMIC DNA]</scope>
    <source>
        <strain evidence="9 10">CGMCC 1.10434</strain>
    </source>
</reference>
<evidence type="ECO:0000256" key="7">
    <source>
        <dbReference type="ARBA" id="ARBA00047207"/>
    </source>
</evidence>
<dbReference type="InterPro" id="IPR036390">
    <property type="entry name" value="WH_DNA-bd_sf"/>
</dbReference>
<protein>
    <recommendedName>
        <fullName evidence="6">HTH-type transcriptional regulator SarZ</fullName>
    </recommendedName>
    <alternativeName>
        <fullName evidence="7">Staphylococcal accessory regulator Z</fullName>
    </alternativeName>
</protein>
<feature type="domain" description="HTH marR-type" evidence="8">
    <location>
        <begin position="1"/>
        <end position="68"/>
    </location>
</feature>
<proteinExistence type="inferred from homology"/>